<keyword evidence="3" id="KW-0418">Kinase</keyword>
<dbReference type="EMBL" id="DMAN01000128">
    <property type="protein sequence ID" value="HAE26681.1"/>
    <property type="molecule type" value="Genomic_DNA"/>
</dbReference>
<dbReference type="SUPFAM" id="SSF56059">
    <property type="entry name" value="Glutathione synthetase ATP-binding domain-like"/>
    <property type="match status" value="1"/>
</dbReference>
<name>A0A3B9GW75_9PROT</name>
<dbReference type="Gene3D" id="3.30.1490.20">
    <property type="entry name" value="ATP-grasp fold, A domain"/>
    <property type="match status" value="1"/>
</dbReference>
<evidence type="ECO:0000313" key="3">
    <source>
        <dbReference type="EMBL" id="HAE26681.1"/>
    </source>
</evidence>
<feature type="non-terminal residue" evidence="3">
    <location>
        <position position="117"/>
    </location>
</feature>
<organism evidence="3 4">
    <name type="scientific">Hyphomonas adhaerens</name>
    <dbReference type="NCBI Taxonomy" id="81029"/>
    <lineage>
        <taxon>Bacteria</taxon>
        <taxon>Pseudomonadati</taxon>
        <taxon>Pseudomonadota</taxon>
        <taxon>Alphaproteobacteria</taxon>
        <taxon>Hyphomonadales</taxon>
        <taxon>Hyphomonadaceae</taxon>
        <taxon>Hyphomonas</taxon>
    </lineage>
</organism>
<keyword evidence="3" id="KW-0808">Transferase</keyword>
<accession>A0A3B9GW75</accession>
<feature type="domain" description="Pyruvate phosphate dikinase AMP/ATP-binding" evidence="2">
    <location>
        <begin position="30"/>
        <end position="65"/>
    </location>
</feature>
<sequence>MGEAALKHAEETWVYAFGGGTADGDASMKNLLGGKGANLAEMAKLGLPVPPGFTISTAVCTAYYELEREYPSTLAPQVDQALADLEKKSGKGFGDPENPLLVSVRSGARASMPGMMD</sequence>
<dbReference type="AlphaFoldDB" id="A0A3B9GW75"/>
<gene>
    <name evidence="3" type="ORF">DCG58_05935</name>
</gene>
<dbReference type="EC" id="2.7.9.1" evidence="3"/>
<evidence type="ECO:0000259" key="2">
    <source>
        <dbReference type="Pfam" id="PF01326"/>
    </source>
</evidence>
<dbReference type="InterPro" id="IPR013815">
    <property type="entry name" value="ATP_grasp_subdomain_1"/>
</dbReference>
<dbReference type="Pfam" id="PF01326">
    <property type="entry name" value="PPDK_N"/>
    <property type="match status" value="1"/>
</dbReference>
<dbReference type="GO" id="GO:0016301">
    <property type="term" value="F:kinase activity"/>
    <property type="evidence" value="ECO:0007669"/>
    <property type="project" value="UniProtKB-KW"/>
</dbReference>
<dbReference type="PANTHER" id="PTHR22931:SF9">
    <property type="entry name" value="PYRUVATE, PHOSPHATE DIKINASE 1, CHLOROPLASTIC"/>
    <property type="match status" value="1"/>
</dbReference>
<proteinExistence type="predicted"/>
<feature type="region of interest" description="Disordered" evidence="1">
    <location>
        <begin position="88"/>
        <end position="117"/>
    </location>
</feature>
<dbReference type="InterPro" id="IPR002192">
    <property type="entry name" value="PPDK_AMP/ATP-bd"/>
</dbReference>
<dbReference type="GO" id="GO:0005524">
    <property type="term" value="F:ATP binding"/>
    <property type="evidence" value="ECO:0007669"/>
    <property type="project" value="InterPro"/>
</dbReference>
<dbReference type="Proteomes" id="UP000259610">
    <property type="component" value="Unassembled WGS sequence"/>
</dbReference>
<reference evidence="3 4" key="1">
    <citation type="journal article" date="2018" name="Nat. Biotechnol.">
        <title>A standardized bacterial taxonomy based on genome phylogeny substantially revises the tree of life.</title>
        <authorList>
            <person name="Parks D.H."/>
            <person name="Chuvochina M."/>
            <person name="Waite D.W."/>
            <person name="Rinke C."/>
            <person name="Skarshewski A."/>
            <person name="Chaumeil P.A."/>
            <person name="Hugenholtz P."/>
        </authorList>
    </citation>
    <scope>NUCLEOTIDE SEQUENCE [LARGE SCALE GENOMIC DNA]</scope>
    <source>
        <strain evidence="3">UBA8733</strain>
    </source>
</reference>
<evidence type="ECO:0000313" key="4">
    <source>
        <dbReference type="Proteomes" id="UP000259610"/>
    </source>
</evidence>
<keyword evidence="3" id="KW-0670">Pyruvate</keyword>
<protein>
    <submittedName>
        <fullName evidence="3">Pyruvate, phosphate dikinase</fullName>
        <ecNumber evidence="3">2.7.9.1</ecNumber>
    </submittedName>
</protein>
<dbReference type="GO" id="GO:0050242">
    <property type="term" value="F:pyruvate, phosphate dikinase activity"/>
    <property type="evidence" value="ECO:0007669"/>
    <property type="project" value="UniProtKB-EC"/>
</dbReference>
<dbReference type="InterPro" id="IPR010121">
    <property type="entry name" value="Pyruvate_phosphate_dikinase"/>
</dbReference>
<dbReference type="PANTHER" id="PTHR22931">
    <property type="entry name" value="PHOSPHOENOLPYRUVATE DIKINASE-RELATED"/>
    <property type="match status" value="1"/>
</dbReference>
<comment type="caution">
    <text evidence="3">The sequence shown here is derived from an EMBL/GenBank/DDBJ whole genome shotgun (WGS) entry which is preliminary data.</text>
</comment>
<evidence type="ECO:0000256" key="1">
    <source>
        <dbReference type="SAM" id="MobiDB-lite"/>
    </source>
</evidence>